<evidence type="ECO:0000256" key="5">
    <source>
        <dbReference type="ARBA" id="ARBA00022824"/>
    </source>
</evidence>
<dbReference type="PANTHER" id="PTHR10585">
    <property type="entry name" value="ER LUMEN PROTEIN RETAINING RECEPTOR"/>
    <property type="match status" value="1"/>
</dbReference>
<reference evidence="12" key="1">
    <citation type="submission" date="2021-01" db="EMBL/GenBank/DDBJ databases">
        <authorList>
            <person name="Corre E."/>
            <person name="Pelletier E."/>
            <person name="Niang G."/>
            <person name="Scheremetjew M."/>
            <person name="Finn R."/>
            <person name="Kale V."/>
            <person name="Holt S."/>
            <person name="Cochrane G."/>
            <person name="Meng A."/>
            <person name="Brown T."/>
            <person name="Cohen L."/>
        </authorList>
    </citation>
    <scope>NUCLEOTIDE SEQUENCE</scope>
    <source>
        <strain evidence="12">OF101</strain>
    </source>
</reference>
<feature type="transmembrane region" description="Helical" evidence="11">
    <location>
        <begin position="130"/>
        <end position="150"/>
    </location>
</feature>
<sequence length="264" mass="30382">MWWLGQLYLDSLIICSDLSLLGTFLAIFLKLQTSRSSAGLSLQTLITVVSARTLHLVSHFVGLHYKPTIAPWIVFPVIDVVNAGLGMLCIAMFIMFYYKSYEKEKDNFGIQALERFGLLQRSASQIQRNVIAMGLLYTGIAIAALLWYFVRRSHHSFALSYFCCYYEVLCAVALFPQLWMFHQDKRVQPLLANFVVLTACSRVCTLCFWIAYPWVYQWSYPDNRGIQMASETLNILILSDFLYYWLRAKLRGQSEVTLGDNMLV</sequence>
<evidence type="ECO:0000256" key="11">
    <source>
        <dbReference type="SAM" id="Phobius"/>
    </source>
</evidence>
<keyword evidence="7" id="KW-0653">Protein transport</keyword>
<evidence type="ECO:0008006" key="13">
    <source>
        <dbReference type="Google" id="ProtNLM"/>
    </source>
</evidence>
<dbReference type="GO" id="GO:0016192">
    <property type="term" value="P:vesicle-mediated transport"/>
    <property type="evidence" value="ECO:0007669"/>
    <property type="project" value="UniProtKB-KW"/>
</dbReference>
<evidence type="ECO:0000256" key="2">
    <source>
        <dbReference type="ARBA" id="ARBA00010120"/>
    </source>
</evidence>
<feature type="transmembrane region" description="Helical" evidence="11">
    <location>
        <begin position="40"/>
        <end position="61"/>
    </location>
</feature>
<evidence type="ECO:0000256" key="4">
    <source>
        <dbReference type="ARBA" id="ARBA00022692"/>
    </source>
</evidence>
<keyword evidence="8 11" id="KW-1133">Transmembrane helix</keyword>
<protein>
    <recommendedName>
        <fullName evidence="13">ER lumen protein-retaining receptor</fullName>
    </recommendedName>
</protein>
<accession>A0A7S1KW83</accession>
<keyword evidence="4 11" id="KW-0812">Transmembrane</keyword>
<evidence type="ECO:0000256" key="1">
    <source>
        <dbReference type="ARBA" id="ARBA00004477"/>
    </source>
</evidence>
<dbReference type="GO" id="GO:0006621">
    <property type="term" value="P:protein retention in ER lumen"/>
    <property type="evidence" value="ECO:0007669"/>
    <property type="project" value="InterPro"/>
</dbReference>
<keyword evidence="10" id="KW-0675">Receptor</keyword>
<evidence type="ECO:0000256" key="9">
    <source>
        <dbReference type="ARBA" id="ARBA00023136"/>
    </source>
</evidence>
<keyword evidence="9 11" id="KW-0472">Membrane</keyword>
<dbReference type="EMBL" id="HBGE01001801">
    <property type="protein sequence ID" value="CAD9087531.1"/>
    <property type="molecule type" value="Transcribed_RNA"/>
</dbReference>
<dbReference type="GO" id="GO:0005789">
    <property type="term" value="C:endoplasmic reticulum membrane"/>
    <property type="evidence" value="ECO:0007669"/>
    <property type="project" value="UniProtKB-SubCell"/>
</dbReference>
<feature type="transmembrane region" description="Helical" evidence="11">
    <location>
        <begin position="6"/>
        <end position="28"/>
    </location>
</feature>
<evidence type="ECO:0000313" key="12">
    <source>
        <dbReference type="EMBL" id="CAD9087531.1"/>
    </source>
</evidence>
<dbReference type="AlphaFoldDB" id="A0A7S1KW83"/>
<feature type="transmembrane region" description="Helical" evidence="11">
    <location>
        <begin position="156"/>
        <end position="178"/>
    </location>
</feature>
<keyword evidence="6" id="KW-0931">ER-Golgi transport</keyword>
<comment type="similarity">
    <text evidence="2">Belongs to the ERD2 family.</text>
</comment>
<dbReference type="GO" id="GO:0046923">
    <property type="term" value="F:ER retention sequence binding"/>
    <property type="evidence" value="ECO:0007669"/>
    <property type="project" value="InterPro"/>
</dbReference>
<name>A0A7S1KW83_ALECA</name>
<proteinExistence type="inferred from homology"/>
<organism evidence="12">
    <name type="scientific">Alexandrium catenella</name>
    <name type="common">Red tide dinoflagellate</name>
    <name type="synonym">Gonyaulax catenella</name>
    <dbReference type="NCBI Taxonomy" id="2925"/>
    <lineage>
        <taxon>Eukaryota</taxon>
        <taxon>Sar</taxon>
        <taxon>Alveolata</taxon>
        <taxon>Dinophyceae</taxon>
        <taxon>Gonyaulacales</taxon>
        <taxon>Pyrocystaceae</taxon>
        <taxon>Alexandrium</taxon>
    </lineage>
</organism>
<evidence type="ECO:0000256" key="8">
    <source>
        <dbReference type="ARBA" id="ARBA00022989"/>
    </source>
</evidence>
<dbReference type="Pfam" id="PF00810">
    <property type="entry name" value="ER_lumen_recept"/>
    <property type="match status" value="1"/>
</dbReference>
<keyword evidence="5" id="KW-0256">Endoplasmic reticulum</keyword>
<evidence type="ECO:0000256" key="10">
    <source>
        <dbReference type="ARBA" id="ARBA00023170"/>
    </source>
</evidence>
<evidence type="ECO:0000256" key="6">
    <source>
        <dbReference type="ARBA" id="ARBA00022892"/>
    </source>
</evidence>
<dbReference type="InterPro" id="IPR000133">
    <property type="entry name" value="ER_ret_rcpt"/>
</dbReference>
<comment type="subcellular location">
    <subcellularLocation>
        <location evidence="1">Endoplasmic reticulum membrane</location>
        <topology evidence="1">Multi-pass membrane protein</topology>
    </subcellularLocation>
</comment>
<evidence type="ECO:0000256" key="7">
    <source>
        <dbReference type="ARBA" id="ARBA00022927"/>
    </source>
</evidence>
<dbReference type="GO" id="GO:0015031">
    <property type="term" value="P:protein transport"/>
    <property type="evidence" value="ECO:0007669"/>
    <property type="project" value="UniProtKB-KW"/>
</dbReference>
<feature type="transmembrane region" description="Helical" evidence="11">
    <location>
        <begin position="73"/>
        <end position="98"/>
    </location>
</feature>
<gene>
    <name evidence="12" type="ORF">ACAT0790_LOCUS1095</name>
</gene>
<evidence type="ECO:0000256" key="3">
    <source>
        <dbReference type="ARBA" id="ARBA00022448"/>
    </source>
</evidence>
<keyword evidence="3" id="KW-0813">Transport</keyword>
<feature type="transmembrane region" description="Helical" evidence="11">
    <location>
        <begin position="190"/>
        <end position="214"/>
    </location>
</feature>